<organism evidence="1 2">
    <name type="scientific">Pelagomonas calceolata</name>
    <dbReference type="NCBI Taxonomy" id="35677"/>
    <lineage>
        <taxon>Eukaryota</taxon>
        <taxon>Sar</taxon>
        <taxon>Stramenopiles</taxon>
        <taxon>Ochrophyta</taxon>
        <taxon>Pelagophyceae</taxon>
        <taxon>Pelagomonadales</taxon>
        <taxon>Pelagomonadaceae</taxon>
        <taxon>Pelagomonas</taxon>
    </lineage>
</organism>
<dbReference type="EMBL" id="CAKKNE010000001">
    <property type="protein sequence ID" value="CAH0366772.1"/>
    <property type="molecule type" value="Genomic_DNA"/>
</dbReference>
<keyword evidence="2" id="KW-1185">Reference proteome</keyword>
<protein>
    <recommendedName>
        <fullName evidence="3">RIIa domain-containing protein</fullName>
    </recommendedName>
</protein>
<proteinExistence type="predicted"/>
<dbReference type="Proteomes" id="UP000789595">
    <property type="component" value="Unassembled WGS sequence"/>
</dbReference>
<dbReference type="AlphaFoldDB" id="A0A8J2WSM6"/>
<comment type="caution">
    <text evidence="1">The sequence shown here is derived from an EMBL/GenBank/DDBJ whole genome shotgun (WGS) entry which is preliminary data.</text>
</comment>
<evidence type="ECO:0000313" key="2">
    <source>
        <dbReference type="Proteomes" id="UP000789595"/>
    </source>
</evidence>
<dbReference type="OrthoDB" id="64214at2759"/>
<name>A0A8J2WSM6_9STRA</name>
<evidence type="ECO:0000313" key="1">
    <source>
        <dbReference type="EMBL" id="CAH0366772.1"/>
    </source>
</evidence>
<reference evidence="1" key="1">
    <citation type="submission" date="2021-11" db="EMBL/GenBank/DDBJ databases">
        <authorList>
            <consortium name="Genoscope - CEA"/>
            <person name="William W."/>
        </authorList>
    </citation>
    <scope>NUCLEOTIDE SEQUENCE</scope>
</reference>
<evidence type="ECO:0008006" key="3">
    <source>
        <dbReference type="Google" id="ProtNLM"/>
    </source>
</evidence>
<sequence length="222" mass="24803">MDDEPPRHSPSRDDEAAVQRLLEKVLTETLLYRPERPLEFVVQYLDELCGSTTETTKAFRRLVAAQRSPDQFLDECASVYAAMAATSLQSPYCGRDDCARLAKACAVDMPEHISDMLVERISESCGVIVDFEQFSAIARVCVDCRGVTRDCRDAWHLLEPGRPDAVVEREDLLRIAPQLALPNRSSFSLEDVLEAVVETVEIDTTPGEDVGTYDSFLRKSVT</sequence>
<accession>A0A8J2WSM6</accession>
<gene>
    <name evidence="1" type="ORF">PECAL_1P32810</name>
</gene>